<evidence type="ECO:0000256" key="4">
    <source>
        <dbReference type="SAM" id="MobiDB-lite"/>
    </source>
</evidence>
<dbReference type="EMBL" id="CAADFL010000130">
    <property type="protein sequence ID" value="VFK10118.1"/>
    <property type="molecule type" value="Genomic_DNA"/>
</dbReference>
<feature type="compositionally biased region" description="Basic residues" evidence="4">
    <location>
        <begin position="424"/>
        <end position="437"/>
    </location>
</feature>
<evidence type="ECO:0000313" key="7">
    <source>
        <dbReference type="EMBL" id="VFK10118.1"/>
    </source>
</evidence>
<feature type="region of interest" description="Disordered" evidence="4">
    <location>
        <begin position="332"/>
        <end position="360"/>
    </location>
</feature>
<feature type="compositionally biased region" description="Basic and acidic residues" evidence="4">
    <location>
        <begin position="347"/>
        <end position="360"/>
    </location>
</feature>
<name>A0A450TAC5_9GAMM</name>
<dbReference type="InterPro" id="IPR010123">
    <property type="entry name" value="PHA_synth_III_E"/>
</dbReference>
<dbReference type="GO" id="GO:0042619">
    <property type="term" value="P:poly-hydroxybutyrate biosynthetic process"/>
    <property type="evidence" value="ECO:0007669"/>
    <property type="project" value="UniProtKB-KW"/>
</dbReference>
<proteinExistence type="predicted"/>
<dbReference type="Pfam" id="PF09712">
    <property type="entry name" value="PHA_synth_III_E"/>
    <property type="match status" value="1"/>
</dbReference>
<organism evidence="5">
    <name type="scientific">Candidatus Kentrum sp. FM</name>
    <dbReference type="NCBI Taxonomy" id="2126340"/>
    <lineage>
        <taxon>Bacteria</taxon>
        <taxon>Pseudomonadati</taxon>
        <taxon>Pseudomonadota</taxon>
        <taxon>Gammaproteobacteria</taxon>
        <taxon>Candidatus Kentrum</taxon>
    </lineage>
</organism>
<reference evidence="5" key="1">
    <citation type="submission" date="2019-02" db="EMBL/GenBank/DDBJ databases">
        <authorList>
            <person name="Gruber-Vodicka R. H."/>
            <person name="Seah K. B. B."/>
        </authorList>
    </citation>
    <scope>NUCLEOTIDE SEQUENCE</scope>
    <source>
        <strain evidence="6">BECK_BZ163</strain>
        <strain evidence="7">BECK_BZ164</strain>
        <strain evidence="5">BECK_BZ165</strain>
    </source>
</reference>
<feature type="region of interest" description="Disordered" evidence="4">
    <location>
        <begin position="385"/>
        <end position="443"/>
    </location>
</feature>
<keyword evidence="3" id="KW-0583">PHB biosynthesis</keyword>
<gene>
    <name evidence="6" type="ORF">BECKFM1743A_GA0114220_103511</name>
    <name evidence="7" type="ORF">BECKFM1743B_GA0114221_101302</name>
    <name evidence="5" type="ORF">BECKFM1743C_GA0114222_103501</name>
</gene>
<evidence type="ECO:0000256" key="1">
    <source>
        <dbReference type="ARBA" id="ARBA00004683"/>
    </source>
</evidence>
<comment type="pathway">
    <text evidence="1">Biopolymer metabolism; poly-(R)-3-hydroxybutanoate biosynthesis.</text>
</comment>
<dbReference type="EMBL" id="CAADEZ010000351">
    <property type="protein sequence ID" value="VFJ64247.1"/>
    <property type="molecule type" value="Genomic_DNA"/>
</dbReference>
<evidence type="ECO:0000256" key="2">
    <source>
        <dbReference type="ARBA" id="ARBA00019066"/>
    </source>
</evidence>
<evidence type="ECO:0000313" key="6">
    <source>
        <dbReference type="EMBL" id="VFJ64247.1"/>
    </source>
</evidence>
<feature type="compositionally biased region" description="Low complexity" evidence="4">
    <location>
        <begin position="413"/>
        <end position="423"/>
    </location>
</feature>
<evidence type="ECO:0000256" key="3">
    <source>
        <dbReference type="ARBA" id="ARBA00022752"/>
    </source>
</evidence>
<dbReference type="EMBL" id="CAADFA010000350">
    <property type="protein sequence ID" value="VFJ63628.1"/>
    <property type="molecule type" value="Genomic_DNA"/>
</dbReference>
<sequence length="443" mass="49258">MNWTEQVEPMMKMWIEAQKQFLGSWYGLASSVPGMPTMPNLSDPMSWFMSGLPAWVKNSTTGQGTAGNLFASQTMMMESLGMLGRAWQAITPSLAAGKPWQPDFDAFLKQWTQEISEAPQRFSTATTGMNELMKSFLGEWGPLLQPWLASIRGTGLGGPFADALGAKPPFNKMFGMLTEPAFQDLAQIPMIGVGREQMAKITRAFDAHVDLNKAMHSYQEAVTKTIGEAMKETIEQLVELSKQDEQISSVRELIRLWVKTADRRFTLMYVSEDFLKIQQEMSRANLQNKLAQRAVLEIFLKQFDIPTRTELDDAYKTLYNLKKEIRELRNAHKQSGVEAAAAHKARERAESELTKLHSTSRRLETDLGLLHDALESMEARLIANQPEETPRPVSAPSGKEPAAPSGNAKGDSVARAAPAQAKPPVRKPVKVTKKKVPPPKATT</sequence>
<evidence type="ECO:0000313" key="5">
    <source>
        <dbReference type="EMBL" id="VFJ63628.1"/>
    </source>
</evidence>
<accession>A0A450TAC5</accession>
<dbReference type="AlphaFoldDB" id="A0A450TAC5"/>
<protein>
    <recommendedName>
        <fullName evidence="2">Poly(3-hydroxyalkanoate) polymerase subunit PhaE</fullName>
    </recommendedName>
</protein>
<dbReference type="UniPathway" id="UPA00917"/>